<name>A0A0A0ENE3_9GAMM</name>
<keyword evidence="3" id="KW-1185">Reference proteome</keyword>
<gene>
    <name evidence="2" type="ORF">N800_12555</name>
</gene>
<dbReference type="Proteomes" id="UP000029998">
    <property type="component" value="Unassembled WGS sequence"/>
</dbReference>
<evidence type="ECO:0000256" key="1">
    <source>
        <dbReference type="SAM" id="SignalP"/>
    </source>
</evidence>
<dbReference type="AlphaFoldDB" id="A0A0A0ENE3"/>
<accession>A0A0A0ENE3</accession>
<feature type="signal peptide" evidence="1">
    <location>
        <begin position="1"/>
        <end position="16"/>
    </location>
</feature>
<evidence type="ECO:0000313" key="2">
    <source>
        <dbReference type="EMBL" id="KGM51889.1"/>
    </source>
</evidence>
<evidence type="ECO:0008006" key="4">
    <source>
        <dbReference type="Google" id="ProtNLM"/>
    </source>
</evidence>
<keyword evidence="1" id="KW-0732">Signal</keyword>
<dbReference type="STRING" id="1385517.N800_12555"/>
<dbReference type="eggNOG" id="COG3595">
    <property type="taxonomic scope" value="Bacteria"/>
</dbReference>
<feature type="chain" id="PRO_5001962307" description="Polymer-forming cytoskeletal protein" evidence="1">
    <location>
        <begin position="17"/>
        <end position="218"/>
    </location>
</feature>
<proteinExistence type="predicted"/>
<protein>
    <recommendedName>
        <fullName evidence="4">Polymer-forming cytoskeletal protein</fullName>
    </recommendedName>
</protein>
<sequence length="218" mass="22266">MLTLSAILALPLAANAAVGDPDISKVNGSITVEDGGRQGELNTVNGSIRIGSNARVGEATTVNGSVHVADMVQTGDLGTVNGSVRVGRNVTVNGSIETVNGSIFVDRGGKVRKDVSTVNGGIGLVDTDVAGGIETVSGDTTVGIGSHVRGGIHYAKPGKIWFSTKQRDPRVVIGPDARVDGPLVFERKVELLVHSSAVIGPVTGATAVRFNTPTPPAR</sequence>
<comment type="caution">
    <text evidence="2">The sequence shown here is derived from an EMBL/GenBank/DDBJ whole genome shotgun (WGS) entry which is preliminary data.</text>
</comment>
<dbReference type="EMBL" id="AVPU01000055">
    <property type="protein sequence ID" value="KGM51889.1"/>
    <property type="molecule type" value="Genomic_DNA"/>
</dbReference>
<evidence type="ECO:0000313" key="3">
    <source>
        <dbReference type="Proteomes" id="UP000029998"/>
    </source>
</evidence>
<reference evidence="2 3" key="1">
    <citation type="submission" date="2013-08" db="EMBL/GenBank/DDBJ databases">
        <title>Genome sequencing of Lysobacter.</title>
        <authorList>
            <person name="Zhang S."/>
            <person name="Wang G."/>
        </authorList>
    </citation>
    <scope>NUCLEOTIDE SEQUENCE [LARGE SCALE GENOMIC DNA]</scope>
    <source>
        <strain evidence="2 3">GH1-9</strain>
    </source>
</reference>
<organism evidence="2 3">
    <name type="scientific">Lysobacter daejeonensis GH1-9</name>
    <dbReference type="NCBI Taxonomy" id="1385517"/>
    <lineage>
        <taxon>Bacteria</taxon>
        <taxon>Pseudomonadati</taxon>
        <taxon>Pseudomonadota</taxon>
        <taxon>Gammaproteobacteria</taxon>
        <taxon>Lysobacterales</taxon>
        <taxon>Lysobacteraceae</taxon>
        <taxon>Aerolutibacter</taxon>
    </lineage>
</organism>